<comment type="caution">
    <text evidence="3">The sequence shown here is derived from an EMBL/GenBank/DDBJ whole genome shotgun (WGS) entry which is preliminary data.</text>
</comment>
<evidence type="ECO:0000259" key="2">
    <source>
        <dbReference type="Pfam" id="PF05057"/>
    </source>
</evidence>
<evidence type="ECO:0000313" key="4">
    <source>
        <dbReference type="Proteomes" id="UP001165065"/>
    </source>
</evidence>
<gene>
    <name evidence="3" type="ORF">TrCOL_g11530</name>
</gene>
<dbReference type="InterPro" id="IPR007751">
    <property type="entry name" value="DUF676_lipase-like"/>
</dbReference>
<reference evidence="4" key="1">
    <citation type="journal article" date="2023" name="Commun. Biol.">
        <title>Genome analysis of Parmales, the sister group of diatoms, reveals the evolutionary specialization of diatoms from phago-mixotrophs to photoautotrophs.</title>
        <authorList>
            <person name="Ban H."/>
            <person name="Sato S."/>
            <person name="Yoshikawa S."/>
            <person name="Yamada K."/>
            <person name="Nakamura Y."/>
            <person name="Ichinomiya M."/>
            <person name="Sato N."/>
            <person name="Blanc-Mathieu R."/>
            <person name="Endo H."/>
            <person name="Kuwata A."/>
            <person name="Ogata H."/>
        </authorList>
    </citation>
    <scope>NUCLEOTIDE SEQUENCE [LARGE SCALE GENOMIC DNA]</scope>
</reference>
<dbReference type="Gene3D" id="3.40.50.1820">
    <property type="entry name" value="alpha/beta hydrolase"/>
    <property type="match status" value="1"/>
</dbReference>
<dbReference type="PANTHER" id="PTHR12482">
    <property type="entry name" value="LIPASE ROG1-RELATED-RELATED"/>
    <property type="match status" value="1"/>
</dbReference>
<evidence type="ECO:0000313" key="3">
    <source>
        <dbReference type="EMBL" id="GMI48716.1"/>
    </source>
</evidence>
<feature type="compositionally biased region" description="Gly residues" evidence="1">
    <location>
        <begin position="294"/>
        <end position="304"/>
    </location>
</feature>
<dbReference type="PANTHER" id="PTHR12482:SF62">
    <property type="entry name" value="LIPASE ROG1-RELATED"/>
    <property type="match status" value="1"/>
</dbReference>
<feature type="domain" description="DUF676" evidence="2">
    <location>
        <begin position="63"/>
        <end position="256"/>
    </location>
</feature>
<protein>
    <recommendedName>
        <fullName evidence="2">DUF676 domain-containing protein</fullName>
    </recommendedName>
</protein>
<dbReference type="AlphaFoldDB" id="A0A9W7LG51"/>
<evidence type="ECO:0000256" key="1">
    <source>
        <dbReference type="SAM" id="MobiDB-lite"/>
    </source>
</evidence>
<dbReference type="InterPro" id="IPR029058">
    <property type="entry name" value="AB_hydrolase_fold"/>
</dbReference>
<dbReference type="InterPro" id="IPR044294">
    <property type="entry name" value="Lipase-like"/>
</dbReference>
<feature type="region of interest" description="Disordered" evidence="1">
    <location>
        <begin position="293"/>
        <end position="318"/>
    </location>
</feature>
<dbReference type="SUPFAM" id="SSF53474">
    <property type="entry name" value="alpha/beta-Hydrolases"/>
    <property type="match status" value="1"/>
</dbReference>
<proteinExistence type="predicted"/>
<dbReference type="Pfam" id="PF05057">
    <property type="entry name" value="DUF676"/>
    <property type="match status" value="1"/>
</dbReference>
<name>A0A9W7LG51_9STRA</name>
<organism evidence="3 4">
    <name type="scientific">Triparma columacea</name>
    <dbReference type="NCBI Taxonomy" id="722753"/>
    <lineage>
        <taxon>Eukaryota</taxon>
        <taxon>Sar</taxon>
        <taxon>Stramenopiles</taxon>
        <taxon>Ochrophyta</taxon>
        <taxon>Bolidophyceae</taxon>
        <taxon>Parmales</taxon>
        <taxon>Triparmaceae</taxon>
        <taxon>Triparma</taxon>
    </lineage>
</organism>
<accession>A0A9W7LG51</accession>
<keyword evidence="4" id="KW-1185">Reference proteome</keyword>
<sequence>MEQNTFNTTRLTSIPPNLLIIFLILIAIPLSKGLVSYVTPHSTHSALAARSTTTPNDAPHTHTKDVHFVILSHGFVGSSRDLTYLRDAICKAGTSAGSSIITFCPTCNEGRTTDGVRKGGERLATSITRFLASELSEMGDVGEVKLTLIGNSLGGLYARYAAAVLFKGDGQLVVGDRKIVPNMFVTTASPWLGISKQTFIPIPRFLEMTIGATLGETGRDLFRMNSLVYEMGTMDRYLDPLRSFKRRVAMSNSRQTDFLVPHGTALWLHKGNGTPHVREDVPEGTSNLIKGKYRVGGEGGGGEKAGGEKEHLKPGTVEEENAIASVKLDELGWEKIVVDVTSTLPSFRRFFRGKKSRESRLAERTTLTSFEMDELLGEKTERWTVPNGHNMIVANAKSKLYEKLYDKGKPCMDFLAALIIVDE</sequence>
<dbReference type="Proteomes" id="UP001165065">
    <property type="component" value="Unassembled WGS sequence"/>
</dbReference>
<dbReference type="OrthoDB" id="273452at2759"/>
<dbReference type="EMBL" id="BRYA01000418">
    <property type="protein sequence ID" value="GMI48716.1"/>
    <property type="molecule type" value="Genomic_DNA"/>
</dbReference>